<dbReference type="EMBL" id="LR862145">
    <property type="protein sequence ID" value="CAD1825872.1"/>
    <property type="molecule type" value="Genomic_DNA"/>
</dbReference>
<protein>
    <submittedName>
        <fullName evidence="2">Uncharacterized protein</fullName>
    </submittedName>
</protein>
<organism evidence="2">
    <name type="scientific">Ananas comosus var. bracteatus</name>
    <name type="common">red pineapple</name>
    <dbReference type="NCBI Taxonomy" id="296719"/>
    <lineage>
        <taxon>Eukaryota</taxon>
        <taxon>Viridiplantae</taxon>
        <taxon>Streptophyta</taxon>
        <taxon>Embryophyta</taxon>
        <taxon>Tracheophyta</taxon>
        <taxon>Spermatophyta</taxon>
        <taxon>Magnoliopsida</taxon>
        <taxon>Liliopsida</taxon>
        <taxon>Poales</taxon>
        <taxon>Bromeliaceae</taxon>
        <taxon>Bromelioideae</taxon>
        <taxon>Ananas</taxon>
    </lineage>
</organism>
<name>A0A6V7P4W9_ANACO</name>
<proteinExistence type="predicted"/>
<reference evidence="2" key="1">
    <citation type="submission" date="2020-07" db="EMBL/GenBank/DDBJ databases">
        <authorList>
            <person name="Lin J."/>
        </authorList>
    </citation>
    <scope>NUCLEOTIDE SEQUENCE</scope>
</reference>
<dbReference type="AlphaFoldDB" id="A0A6V7P4W9"/>
<feature type="compositionally biased region" description="Polar residues" evidence="1">
    <location>
        <begin position="82"/>
        <end position="93"/>
    </location>
</feature>
<gene>
    <name evidence="2" type="ORF">CB5_LOCUS9083</name>
</gene>
<evidence type="ECO:0000256" key="1">
    <source>
        <dbReference type="SAM" id="MobiDB-lite"/>
    </source>
</evidence>
<evidence type="ECO:0000313" key="2">
    <source>
        <dbReference type="EMBL" id="CAD1825872.1"/>
    </source>
</evidence>
<feature type="region of interest" description="Disordered" evidence="1">
    <location>
        <begin position="82"/>
        <end position="105"/>
    </location>
</feature>
<accession>A0A6V7P4W9</accession>
<sequence>MFFRAFHAGGGQGSRKGYRLGLVFFAEGSFDRRLICADIWRVWARYREGLRRSRATIWGLTISPPLSPDVLVRLRLTSTRQCETRHASPSSRPWLSRDSSHTSGW</sequence>